<dbReference type="GO" id="GO:0004089">
    <property type="term" value="F:carbonate dehydratase activity"/>
    <property type="evidence" value="ECO:0007669"/>
    <property type="project" value="UniProtKB-UniRule"/>
</dbReference>
<dbReference type="InterPro" id="IPR036874">
    <property type="entry name" value="Carbonic_anhydrase_sf"/>
</dbReference>
<comment type="similarity">
    <text evidence="1 10">Belongs to the beta-class carbonic anhydrase family.</text>
</comment>
<evidence type="ECO:0000256" key="9">
    <source>
        <dbReference type="PIRSR" id="PIRSR601765-1"/>
    </source>
</evidence>
<dbReference type="Pfam" id="PF00484">
    <property type="entry name" value="Pro_CA"/>
    <property type="match status" value="1"/>
</dbReference>
<evidence type="ECO:0000256" key="3">
    <source>
        <dbReference type="ARBA" id="ARBA00014628"/>
    </source>
</evidence>
<organism evidence="12 13">
    <name type="scientific">Dictyostelium firmibasis</name>
    <dbReference type="NCBI Taxonomy" id="79012"/>
    <lineage>
        <taxon>Eukaryota</taxon>
        <taxon>Amoebozoa</taxon>
        <taxon>Evosea</taxon>
        <taxon>Eumycetozoa</taxon>
        <taxon>Dictyostelia</taxon>
        <taxon>Dictyosteliales</taxon>
        <taxon>Dictyosteliaceae</taxon>
        <taxon>Dictyostelium</taxon>
    </lineage>
</organism>
<protein>
    <recommendedName>
        <fullName evidence="3 10">Carbonic anhydrase</fullName>
        <ecNumber evidence="2 10">4.2.1.1</ecNumber>
    </recommendedName>
    <alternativeName>
        <fullName evidence="7 10">Carbonate dehydratase</fullName>
    </alternativeName>
</protein>
<feature type="compositionally biased region" description="Low complexity" evidence="11">
    <location>
        <begin position="8"/>
        <end position="29"/>
    </location>
</feature>
<comment type="function">
    <text evidence="10">Reversible hydration of carbon dioxide.</text>
</comment>
<evidence type="ECO:0000256" key="11">
    <source>
        <dbReference type="SAM" id="MobiDB-lite"/>
    </source>
</evidence>
<dbReference type="InterPro" id="IPR015892">
    <property type="entry name" value="Carbonic_anhydrase_CS"/>
</dbReference>
<dbReference type="PANTHER" id="PTHR11002">
    <property type="entry name" value="CARBONIC ANHYDRASE"/>
    <property type="match status" value="1"/>
</dbReference>
<feature type="binding site" evidence="9">
    <location>
        <position position="156"/>
    </location>
    <ligand>
        <name>Zn(2+)</name>
        <dbReference type="ChEBI" id="CHEBI:29105"/>
    </ligand>
</feature>
<dbReference type="FunFam" id="3.40.1050.10:FF:000001">
    <property type="entry name" value="Carbonic anhydrase"/>
    <property type="match status" value="1"/>
</dbReference>
<dbReference type="AlphaFoldDB" id="A0AAN7TX06"/>
<feature type="binding site" evidence="9">
    <location>
        <position position="100"/>
    </location>
    <ligand>
        <name>Zn(2+)</name>
        <dbReference type="ChEBI" id="CHEBI:29105"/>
    </ligand>
</feature>
<evidence type="ECO:0000256" key="10">
    <source>
        <dbReference type="RuleBase" id="RU003956"/>
    </source>
</evidence>
<keyword evidence="6 10" id="KW-0456">Lyase</keyword>
<comment type="cofactor">
    <cofactor evidence="9">
        <name>Zn(2+)</name>
        <dbReference type="ChEBI" id="CHEBI:29105"/>
    </cofactor>
    <text evidence="9">Binds 1 zinc ion per subunit.</text>
</comment>
<dbReference type="EMBL" id="JAVFKY010000004">
    <property type="protein sequence ID" value="KAK5577073.1"/>
    <property type="molecule type" value="Genomic_DNA"/>
</dbReference>
<evidence type="ECO:0000256" key="6">
    <source>
        <dbReference type="ARBA" id="ARBA00023239"/>
    </source>
</evidence>
<keyword evidence="13" id="KW-1185">Reference proteome</keyword>
<evidence type="ECO:0000313" key="13">
    <source>
        <dbReference type="Proteomes" id="UP001344447"/>
    </source>
</evidence>
<dbReference type="InterPro" id="IPR001765">
    <property type="entry name" value="Carbonic_anhydrase"/>
</dbReference>
<dbReference type="SMART" id="SM00947">
    <property type="entry name" value="Pro_CA"/>
    <property type="match status" value="1"/>
</dbReference>
<feature type="binding site" evidence="9">
    <location>
        <position position="159"/>
    </location>
    <ligand>
        <name>Zn(2+)</name>
        <dbReference type="ChEBI" id="CHEBI:29105"/>
    </ligand>
</feature>
<dbReference type="CDD" id="cd00883">
    <property type="entry name" value="beta_CA_cladeA"/>
    <property type="match status" value="1"/>
</dbReference>
<proteinExistence type="inferred from homology"/>
<dbReference type="PROSITE" id="PS00705">
    <property type="entry name" value="PROK_CO2_ANHYDRASE_2"/>
    <property type="match status" value="1"/>
</dbReference>
<dbReference type="PANTHER" id="PTHR11002:SF76">
    <property type="entry name" value="CARBONIC ANHYDRASE"/>
    <property type="match status" value="1"/>
</dbReference>
<dbReference type="Gene3D" id="3.40.1050.10">
    <property type="entry name" value="Carbonic anhydrase"/>
    <property type="match status" value="1"/>
</dbReference>
<dbReference type="GO" id="GO:0008270">
    <property type="term" value="F:zinc ion binding"/>
    <property type="evidence" value="ECO:0007669"/>
    <property type="project" value="UniProtKB-UniRule"/>
</dbReference>
<dbReference type="PROSITE" id="PS00704">
    <property type="entry name" value="PROK_CO2_ANHYDRASE_1"/>
    <property type="match status" value="1"/>
</dbReference>
<evidence type="ECO:0000256" key="4">
    <source>
        <dbReference type="ARBA" id="ARBA00022723"/>
    </source>
</evidence>
<dbReference type="NCBIfam" id="NF007756">
    <property type="entry name" value="PRK10437.1"/>
    <property type="match status" value="1"/>
</dbReference>
<evidence type="ECO:0000256" key="7">
    <source>
        <dbReference type="ARBA" id="ARBA00031969"/>
    </source>
</evidence>
<sequence length="282" mass="31335">MSALNNNTSPRQTSPTTTTSPTPTTTTTTKAGPFHSHSTPQYLNCAPNCNTCTSPNVNSIEIDQLIANNHAWSTRIKQEDPGFFTHLAEAQKPRFLWIGCSDSRVPAERLTGLESGQLFVHRNVANLVIHTDLNCLSVVQYAVEVLQVEHIIICGHYGCGGVAAAYDNPELGLINNWLLHIRDLTFKHAQMISMLEGNRKRLLDTLCELNVVEQCFNLGNSTVMQSAWKRGQDVKIHGWIYGIQDGYLRDLGITASSRETLESNYKNSIHKLKENISLSTSN</sequence>
<evidence type="ECO:0000313" key="12">
    <source>
        <dbReference type="EMBL" id="KAK5577073.1"/>
    </source>
</evidence>
<accession>A0AAN7TX06</accession>
<reference evidence="12 13" key="1">
    <citation type="submission" date="2023-11" db="EMBL/GenBank/DDBJ databases">
        <title>Dfirmibasis_genome.</title>
        <authorList>
            <person name="Edelbroek B."/>
            <person name="Kjellin J."/>
            <person name="Jerlstrom-Hultqvist J."/>
            <person name="Soderbom F."/>
        </authorList>
    </citation>
    <scope>NUCLEOTIDE SEQUENCE [LARGE SCALE GENOMIC DNA]</scope>
    <source>
        <strain evidence="12 13">TNS-C-14</strain>
    </source>
</reference>
<evidence type="ECO:0000256" key="8">
    <source>
        <dbReference type="ARBA" id="ARBA00048348"/>
    </source>
</evidence>
<keyword evidence="4 9" id="KW-0479">Metal-binding</keyword>
<evidence type="ECO:0000256" key="2">
    <source>
        <dbReference type="ARBA" id="ARBA00012925"/>
    </source>
</evidence>
<comment type="catalytic activity">
    <reaction evidence="8 10">
        <text>hydrogencarbonate + H(+) = CO2 + H2O</text>
        <dbReference type="Rhea" id="RHEA:10748"/>
        <dbReference type="ChEBI" id="CHEBI:15377"/>
        <dbReference type="ChEBI" id="CHEBI:15378"/>
        <dbReference type="ChEBI" id="CHEBI:16526"/>
        <dbReference type="ChEBI" id="CHEBI:17544"/>
        <dbReference type="EC" id="4.2.1.1"/>
    </reaction>
</comment>
<dbReference type="GO" id="GO:0015976">
    <property type="term" value="P:carbon utilization"/>
    <property type="evidence" value="ECO:0007669"/>
    <property type="project" value="InterPro"/>
</dbReference>
<evidence type="ECO:0000256" key="5">
    <source>
        <dbReference type="ARBA" id="ARBA00022833"/>
    </source>
</evidence>
<comment type="caution">
    <text evidence="12">The sequence shown here is derived from an EMBL/GenBank/DDBJ whole genome shotgun (WGS) entry which is preliminary data.</text>
</comment>
<name>A0AAN7TX06_9MYCE</name>
<gene>
    <name evidence="12" type="ORF">RB653_002011</name>
</gene>
<dbReference type="SUPFAM" id="SSF53056">
    <property type="entry name" value="beta-carbonic anhydrase, cab"/>
    <property type="match status" value="1"/>
</dbReference>
<evidence type="ECO:0000256" key="1">
    <source>
        <dbReference type="ARBA" id="ARBA00006217"/>
    </source>
</evidence>
<dbReference type="Proteomes" id="UP001344447">
    <property type="component" value="Unassembled WGS sequence"/>
</dbReference>
<dbReference type="EC" id="4.2.1.1" evidence="2 10"/>
<feature type="binding site" evidence="9">
    <location>
        <position position="102"/>
    </location>
    <ligand>
        <name>Zn(2+)</name>
        <dbReference type="ChEBI" id="CHEBI:29105"/>
    </ligand>
</feature>
<keyword evidence="5 9" id="KW-0862">Zinc</keyword>
<feature type="region of interest" description="Disordered" evidence="11">
    <location>
        <begin position="1"/>
        <end position="34"/>
    </location>
</feature>